<reference evidence="6" key="1">
    <citation type="journal article" date="2023" name="Plant J.">
        <title>Genome sequences and population genomics provide insights into the demographic history, inbreeding, and mutation load of two 'living fossil' tree species of Dipteronia.</title>
        <authorList>
            <person name="Feng Y."/>
            <person name="Comes H.P."/>
            <person name="Chen J."/>
            <person name="Zhu S."/>
            <person name="Lu R."/>
            <person name="Zhang X."/>
            <person name="Li P."/>
            <person name="Qiu J."/>
            <person name="Olsen K.M."/>
            <person name="Qiu Y."/>
        </authorList>
    </citation>
    <scope>NUCLEOTIDE SEQUENCE</scope>
    <source>
        <strain evidence="6">KIB01</strain>
    </source>
</reference>
<dbReference type="SUPFAM" id="SSF48576">
    <property type="entry name" value="Terpenoid synthases"/>
    <property type="match status" value="1"/>
</dbReference>
<keyword evidence="4" id="KW-0472">Membrane</keyword>
<dbReference type="InterPro" id="IPR005630">
    <property type="entry name" value="Terpene_synthase_metal-bd"/>
</dbReference>
<keyword evidence="4" id="KW-1133">Transmembrane helix</keyword>
<evidence type="ECO:0000256" key="4">
    <source>
        <dbReference type="SAM" id="Phobius"/>
    </source>
</evidence>
<dbReference type="PANTHER" id="PTHR31225:SF93">
    <property type="entry name" value="ALPHA-HUMULENE_(-)-(E)-BETA-CARYOPHYLLENE SYNTHASE"/>
    <property type="match status" value="1"/>
</dbReference>
<dbReference type="EMBL" id="JANJYI010000008">
    <property type="protein sequence ID" value="KAK2640203.1"/>
    <property type="molecule type" value="Genomic_DNA"/>
</dbReference>
<proteinExistence type="predicted"/>
<sequence>MVDSASLKEAFPRVFALATDKDGFIAKFGKWERTVWAWRVKLRRPSIGKGMALGSWVGSIPKPSYGRAWGVLFNAVIWTIWESRNNVVFRDIMTNSSQAMEMVKFRMAWWFKHHGSGSIEMLTDMLFNIKGLCVDFEKAFLIVFLLLCFVTFGCIAWLLFAFPVLWVSGLLLHNIPMALFSFLLGLFVFHFACLVIDDTYDSYGTFAELRLFNDSVQRWDVSALDDLPDYMKIIYRTLLNLFEEIYNNLSEEENTFKFSYTKDTMKEMAAAYFAEAKWLYQTYVPPFDEYMIYALISLGSFSYTAAKNLGMEKEIAGINAFEWLQSRPKILTAAYVIARLKNDLIGHTYNCNFNKLD</sequence>
<dbReference type="InterPro" id="IPR008949">
    <property type="entry name" value="Isoprenoid_synthase_dom_sf"/>
</dbReference>
<dbReference type="GO" id="GO:0000287">
    <property type="term" value="F:magnesium ion binding"/>
    <property type="evidence" value="ECO:0007669"/>
    <property type="project" value="InterPro"/>
</dbReference>
<keyword evidence="1" id="KW-0479">Metal-binding</keyword>
<dbReference type="AlphaFoldDB" id="A0AAD9WRZ1"/>
<feature type="transmembrane region" description="Helical" evidence="4">
    <location>
        <begin position="139"/>
        <end position="166"/>
    </location>
</feature>
<evidence type="ECO:0000313" key="7">
    <source>
        <dbReference type="Proteomes" id="UP001280121"/>
    </source>
</evidence>
<feature type="domain" description="Terpene synthase metal-binding" evidence="5">
    <location>
        <begin position="193"/>
        <end position="348"/>
    </location>
</feature>
<organism evidence="6 7">
    <name type="scientific">Dipteronia dyeriana</name>
    <dbReference type="NCBI Taxonomy" id="168575"/>
    <lineage>
        <taxon>Eukaryota</taxon>
        <taxon>Viridiplantae</taxon>
        <taxon>Streptophyta</taxon>
        <taxon>Embryophyta</taxon>
        <taxon>Tracheophyta</taxon>
        <taxon>Spermatophyta</taxon>
        <taxon>Magnoliopsida</taxon>
        <taxon>eudicotyledons</taxon>
        <taxon>Gunneridae</taxon>
        <taxon>Pentapetalae</taxon>
        <taxon>rosids</taxon>
        <taxon>malvids</taxon>
        <taxon>Sapindales</taxon>
        <taxon>Sapindaceae</taxon>
        <taxon>Hippocastanoideae</taxon>
        <taxon>Acereae</taxon>
        <taxon>Dipteronia</taxon>
    </lineage>
</organism>
<keyword evidence="4" id="KW-0812">Transmembrane</keyword>
<dbReference type="GO" id="GO:0010333">
    <property type="term" value="F:terpene synthase activity"/>
    <property type="evidence" value="ECO:0007669"/>
    <property type="project" value="InterPro"/>
</dbReference>
<accession>A0AAD9WRZ1</accession>
<name>A0AAD9WRZ1_9ROSI</name>
<feature type="transmembrane region" description="Helical" evidence="4">
    <location>
        <begin position="178"/>
        <end position="196"/>
    </location>
</feature>
<evidence type="ECO:0000256" key="3">
    <source>
        <dbReference type="ARBA" id="ARBA00023239"/>
    </source>
</evidence>
<evidence type="ECO:0000256" key="2">
    <source>
        <dbReference type="ARBA" id="ARBA00022842"/>
    </source>
</evidence>
<evidence type="ECO:0000256" key="1">
    <source>
        <dbReference type="ARBA" id="ARBA00022723"/>
    </source>
</evidence>
<dbReference type="GO" id="GO:0016114">
    <property type="term" value="P:terpenoid biosynthetic process"/>
    <property type="evidence" value="ECO:0007669"/>
    <property type="project" value="InterPro"/>
</dbReference>
<protein>
    <recommendedName>
        <fullName evidence="5">Terpene synthase metal-binding domain-containing protein</fullName>
    </recommendedName>
</protein>
<dbReference type="Pfam" id="PF03936">
    <property type="entry name" value="Terpene_synth_C"/>
    <property type="match status" value="1"/>
</dbReference>
<dbReference type="PANTHER" id="PTHR31225">
    <property type="entry name" value="OS04G0344100 PROTEIN-RELATED"/>
    <property type="match status" value="1"/>
</dbReference>
<keyword evidence="2" id="KW-0460">Magnesium</keyword>
<comment type="caution">
    <text evidence="6">The sequence shown here is derived from an EMBL/GenBank/DDBJ whole genome shotgun (WGS) entry which is preliminary data.</text>
</comment>
<dbReference type="Proteomes" id="UP001280121">
    <property type="component" value="Unassembled WGS sequence"/>
</dbReference>
<dbReference type="InterPro" id="IPR050148">
    <property type="entry name" value="Terpene_synthase-like"/>
</dbReference>
<dbReference type="Gene3D" id="1.10.600.10">
    <property type="entry name" value="Farnesyl Diphosphate Synthase"/>
    <property type="match status" value="1"/>
</dbReference>
<evidence type="ECO:0000259" key="5">
    <source>
        <dbReference type="Pfam" id="PF03936"/>
    </source>
</evidence>
<gene>
    <name evidence="6" type="ORF">Ddye_027998</name>
</gene>
<keyword evidence="3" id="KW-0456">Lyase</keyword>
<keyword evidence="7" id="KW-1185">Reference proteome</keyword>
<evidence type="ECO:0000313" key="6">
    <source>
        <dbReference type="EMBL" id="KAK2640203.1"/>
    </source>
</evidence>